<evidence type="ECO:0000256" key="3">
    <source>
        <dbReference type="ARBA" id="ARBA00022491"/>
    </source>
</evidence>
<name>L9L2Q6_TUPCH</name>
<dbReference type="GO" id="GO:0007010">
    <property type="term" value="P:cytoskeleton organization"/>
    <property type="evidence" value="ECO:0007669"/>
    <property type="project" value="TreeGrafter"/>
</dbReference>
<evidence type="ECO:0000256" key="1">
    <source>
        <dbReference type="ARBA" id="ARBA00004282"/>
    </source>
</evidence>
<dbReference type="SMART" id="SM00132">
    <property type="entry name" value="LIM"/>
    <property type="match status" value="3"/>
</dbReference>
<feature type="region of interest" description="Disordered" evidence="11">
    <location>
        <begin position="162"/>
        <end position="199"/>
    </location>
</feature>
<reference evidence="14" key="1">
    <citation type="submission" date="2012-07" db="EMBL/GenBank/DDBJ databases">
        <title>Genome of the Chinese tree shrew, a rising model animal genetically related to primates.</title>
        <authorList>
            <person name="Zhang G."/>
            <person name="Fan Y."/>
            <person name="Yao Y."/>
            <person name="Huang Z."/>
        </authorList>
    </citation>
    <scope>NUCLEOTIDE SEQUENCE [LARGE SCALE GENOMIC DNA]</scope>
</reference>
<feature type="compositionally biased region" description="Low complexity" evidence="11">
    <location>
        <begin position="585"/>
        <end position="616"/>
    </location>
</feature>
<evidence type="ECO:0000256" key="4">
    <source>
        <dbReference type="ARBA" id="ARBA00022723"/>
    </source>
</evidence>
<dbReference type="GO" id="GO:0001666">
    <property type="term" value="P:response to hypoxia"/>
    <property type="evidence" value="ECO:0007669"/>
    <property type="project" value="TreeGrafter"/>
</dbReference>
<keyword evidence="8 10" id="KW-0440">LIM domain</keyword>
<evidence type="ECO:0000256" key="9">
    <source>
        <dbReference type="ARBA" id="ARBA00023158"/>
    </source>
</evidence>
<accession>L9L2Q6</accession>
<dbReference type="InterPro" id="IPR047248">
    <property type="entry name" value="Ajuba-like_LIM3"/>
</dbReference>
<dbReference type="PANTHER" id="PTHR24219:SF7">
    <property type="entry name" value="LIM DOMAIN-CONTAINING PROTEIN AJUBA"/>
    <property type="match status" value="1"/>
</dbReference>
<dbReference type="PANTHER" id="PTHR24219">
    <property type="entry name" value="LIM DOMAIN-CONTAINING PROTEIN JUB"/>
    <property type="match status" value="1"/>
</dbReference>
<feature type="region of interest" description="Disordered" evidence="11">
    <location>
        <begin position="440"/>
        <end position="642"/>
    </location>
</feature>
<dbReference type="GO" id="GO:0003714">
    <property type="term" value="F:transcription corepressor activity"/>
    <property type="evidence" value="ECO:0007669"/>
    <property type="project" value="TreeGrafter"/>
</dbReference>
<dbReference type="GO" id="GO:0005912">
    <property type="term" value="C:adherens junction"/>
    <property type="evidence" value="ECO:0007669"/>
    <property type="project" value="TreeGrafter"/>
</dbReference>
<proteinExistence type="inferred from homology"/>
<keyword evidence="5" id="KW-0677">Repeat</keyword>
<dbReference type="Proteomes" id="UP000011518">
    <property type="component" value="Unassembled WGS sequence"/>
</dbReference>
<evidence type="ECO:0000256" key="2">
    <source>
        <dbReference type="ARBA" id="ARBA00009611"/>
    </source>
</evidence>
<evidence type="ECO:0000256" key="6">
    <source>
        <dbReference type="ARBA" id="ARBA00022833"/>
    </source>
</evidence>
<dbReference type="EMBL" id="KB320541">
    <property type="protein sequence ID" value="ELW69248.1"/>
    <property type="molecule type" value="Genomic_DNA"/>
</dbReference>
<dbReference type="InterPro" id="IPR001781">
    <property type="entry name" value="Znf_LIM"/>
</dbReference>
<feature type="region of interest" description="Disordered" evidence="11">
    <location>
        <begin position="132"/>
        <end position="151"/>
    </location>
</feature>
<dbReference type="CDD" id="cd09355">
    <property type="entry name" value="LIM2_Ajuba_like"/>
    <property type="match status" value="1"/>
</dbReference>
<keyword evidence="7" id="KW-0965">Cell junction</keyword>
<feature type="domain" description="LIM zinc-binding" evidence="12">
    <location>
        <begin position="832"/>
        <end position="893"/>
    </location>
</feature>
<dbReference type="GO" id="GO:0031047">
    <property type="term" value="P:regulatory ncRNA-mediated gene silencing"/>
    <property type="evidence" value="ECO:0007669"/>
    <property type="project" value="UniProtKB-KW"/>
</dbReference>
<evidence type="ECO:0000259" key="12">
    <source>
        <dbReference type="PROSITE" id="PS50023"/>
    </source>
</evidence>
<dbReference type="GO" id="GO:0005634">
    <property type="term" value="C:nucleus"/>
    <property type="evidence" value="ECO:0007669"/>
    <property type="project" value="TreeGrafter"/>
</dbReference>
<dbReference type="STRING" id="246437.L9L2Q6"/>
<dbReference type="GO" id="GO:0000932">
    <property type="term" value="C:P-body"/>
    <property type="evidence" value="ECO:0007669"/>
    <property type="project" value="TreeGrafter"/>
</dbReference>
<dbReference type="eggNOG" id="KOG1701">
    <property type="taxonomic scope" value="Eukaryota"/>
</dbReference>
<dbReference type="InterPro" id="IPR028101">
    <property type="entry name" value="DUF4616"/>
</dbReference>
<evidence type="ECO:0000313" key="14">
    <source>
        <dbReference type="Proteomes" id="UP000011518"/>
    </source>
</evidence>
<feature type="region of interest" description="Disordered" evidence="11">
    <location>
        <begin position="1"/>
        <end position="64"/>
    </location>
</feature>
<comment type="similarity">
    <text evidence="2">Belongs to the zyxin/ajuba family.</text>
</comment>
<evidence type="ECO:0000256" key="7">
    <source>
        <dbReference type="ARBA" id="ARBA00022949"/>
    </source>
</evidence>
<feature type="compositionally biased region" description="Gly residues" evidence="11">
    <location>
        <begin position="499"/>
        <end position="509"/>
    </location>
</feature>
<keyword evidence="6 10" id="KW-0862">Zinc</keyword>
<feature type="domain" description="LIM zinc-binding" evidence="12">
    <location>
        <begin position="957"/>
        <end position="1026"/>
    </location>
</feature>
<evidence type="ECO:0000256" key="8">
    <source>
        <dbReference type="ARBA" id="ARBA00023038"/>
    </source>
</evidence>
<evidence type="ECO:0000256" key="5">
    <source>
        <dbReference type="ARBA" id="ARBA00022737"/>
    </source>
</evidence>
<keyword evidence="9" id="KW-0943">RNA-mediated gene silencing</keyword>
<dbReference type="GO" id="GO:0005667">
    <property type="term" value="C:transcription regulator complex"/>
    <property type="evidence" value="ECO:0007669"/>
    <property type="project" value="TreeGrafter"/>
</dbReference>
<dbReference type="FunCoup" id="L9L2Q6">
    <property type="interactions" value="362"/>
</dbReference>
<dbReference type="CDD" id="cd09352">
    <property type="entry name" value="LIM1_Ajuba_like"/>
    <property type="match status" value="1"/>
</dbReference>
<organism evidence="13 14">
    <name type="scientific">Tupaia chinensis</name>
    <name type="common">Chinese tree shrew</name>
    <name type="synonym">Tupaia belangeri chinensis</name>
    <dbReference type="NCBI Taxonomy" id="246437"/>
    <lineage>
        <taxon>Eukaryota</taxon>
        <taxon>Metazoa</taxon>
        <taxon>Chordata</taxon>
        <taxon>Craniata</taxon>
        <taxon>Vertebrata</taxon>
        <taxon>Euteleostomi</taxon>
        <taxon>Mammalia</taxon>
        <taxon>Eutheria</taxon>
        <taxon>Euarchontoglires</taxon>
        <taxon>Scandentia</taxon>
        <taxon>Tupaiidae</taxon>
        <taxon>Tupaia</taxon>
    </lineage>
</organism>
<feature type="domain" description="LIM zinc-binding" evidence="12">
    <location>
        <begin position="897"/>
        <end position="956"/>
    </location>
</feature>
<dbReference type="CDD" id="cd09438">
    <property type="entry name" value="LIM3_Ajuba_like"/>
    <property type="match status" value="1"/>
</dbReference>
<keyword evidence="4 10" id="KW-0479">Metal-binding</keyword>
<dbReference type="InParanoid" id="L9L2Q6"/>
<dbReference type="GO" id="GO:0046872">
    <property type="term" value="F:metal ion binding"/>
    <property type="evidence" value="ECO:0007669"/>
    <property type="project" value="UniProtKB-KW"/>
</dbReference>
<dbReference type="Gene3D" id="2.10.110.10">
    <property type="entry name" value="Cysteine Rich Protein"/>
    <property type="match status" value="3"/>
</dbReference>
<dbReference type="AlphaFoldDB" id="L9L2Q6"/>
<dbReference type="InterPro" id="IPR047172">
    <property type="entry name" value="Ajuba-like"/>
</dbReference>
<dbReference type="GO" id="GO:0035331">
    <property type="term" value="P:negative regulation of hippo signaling"/>
    <property type="evidence" value="ECO:0007669"/>
    <property type="project" value="TreeGrafter"/>
</dbReference>
<feature type="compositionally biased region" description="Basic and acidic residues" evidence="11">
    <location>
        <begin position="469"/>
        <end position="492"/>
    </location>
</feature>
<dbReference type="Pfam" id="PF15394">
    <property type="entry name" value="DUF4616"/>
    <property type="match status" value="1"/>
</dbReference>
<protein>
    <submittedName>
        <fullName evidence="13">Protein ajuba</fullName>
    </submittedName>
</protein>
<feature type="compositionally biased region" description="Basic and acidic residues" evidence="11">
    <location>
        <begin position="1"/>
        <end position="48"/>
    </location>
</feature>
<gene>
    <name evidence="13" type="ORF">TREES_T100007165</name>
</gene>
<evidence type="ECO:0000256" key="11">
    <source>
        <dbReference type="SAM" id="MobiDB-lite"/>
    </source>
</evidence>
<comment type="subcellular location">
    <subcellularLocation>
        <location evidence="1">Cell junction</location>
    </subcellularLocation>
</comment>
<dbReference type="Pfam" id="PF00412">
    <property type="entry name" value="LIM"/>
    <property type="match status" value="3"/>
</dbReference>
<dbReference type="InterPro" id="IPR047245">
    <property type="entry name" value="Ajuba-like_LIM1"/>
</dbReference>
<reference evidence="14" key="2">
    <citation type="journal article" date="2013" name="Nat. Commun.">
        <title>Genome of the Chinese tree shrew.</title>
        <authorList>
            <person name="Fan Y."/>
            <person name="Huang Z.Y."/>
            <person name="Cao C.C."/>
            <person name="Chen C.S."/>
            <person name="Chen Y.X."/>
            <person name="Fan D.D."/>
            <person name="He J."/>
            <person name="Hou H.L."/>
            <person name="Hu L."/>
            <person name="Hu X.T."/>
            <person name="Jiang X.T."/>
            <person name="Lai R."/>
            <person name="Lang Y.S."/>
            <person name="Liang B."/>
            <person name="Liao S.G."/>
            <person name="Mu D."/>
            <person name="Ma Y.Y."/>
            <person name="Niu Y.Y."/>
            <person name="Sun X.Q."/>
            <person name="Xia J.Q."/>
            <person name="Xiao J."/>
            <person name="Xiong Z.Q."/>
            <person name="Xu L."/>
            <person name="Yang L."/>
            <person name="Zhang Y."/>
            <person name="Zhao W."/>
            <person name="Zhao X.D."/>
            <person name="Zheng Y.T."/>
            <person name="Zhou J.M."/>
            <person name="Zhu Y.B."/>
            <person name="Zhang G.J."/>
            <person name="Wang J."/>
            <person name="Yao Y.G."/>
        </authorList>
    </citation>
    <scope>NUCLEOTIDE SEQUENCE [LARGE SCALE GENOMIC DNA]</scope>
</reference>
<dbReference type="PROSITE" id="PS50023">
    <property type="entry name" value="LIM_DOMAIN_2"/>
    <property type="match status" value="3"/>
</dbReference>
<dbReference type="SUPFAM" id="SSF57716">
    <property type="entry name" value="Glucocorticoid receptor-like (DNA-binding domain)"/>
    <property type="match status" value="2"/>
</dbReference>
<dbReference type="FunFam" id="2.10.110.10:FF:000037">
    <property type="entry name" value="LIM domain-containing protein 1"/>
    <property type="match status" value="1"/>
</dbReference>
<dbReference type="FunFam" id="2.10.110.10:FF:000028">
    <property type="entry name" value="LIM domain-containing protein 1"/>
    <property type="match status" value="1"/>
</dbReference>
<feature type="region of interest" description="Disordered" evidence="11">
    <location>
        <begin position="788"/>
        <end position="812"/>
    </location>
</feature>
<evidence type="ECO:0000313" key="13">
    <source>
        <dbReference type="EMBL" id="ELW69248.1"/>
    </source>
</evidence>
<keyword evidence="14" id="KW-1185">Reference proteome</keyword>
<evidence type="ECO:0000256" key="10">
    <source>
        <dbReference type="PROSITE-ProRule" id="PRU00125"/>
    </source>
</evidence>
<keyword evidence="3" id="KW-0678">Repressor</keyword>
<dbReference type="InterPro" id="IPR047247">
    <property type="entry name" value="Ajuba-like_LIM2"/>
</dbReference>
<sequence>MERGKVSESEHETNDRSGKVTPESKRETEQVQRELRPWQRRMDGDVDGRAGLQTQHSHADPGRFFLRMPTVGTKAVQSGREATNSGEDGNSMCFRKKALVDDYVASEGAVQRVLVPAYAKQLSPATQLAIQRAASETGPDNGTKLPPPRPEDMLSAAAALESALEESGPGSTAELRHSLGFTASPCRTRGNGQKNSRRKRDLVLSKLVHNVHNHITNEKRFNGSESIKSSWNISVVKFLLEKLKQELVSSPHNYTDKELKGACVAYFLTKRREYRNSLNPFKGLKEKEEKKLRSRRYRLFANRSSIMRHFGPEDQHLWKDVTEELMSDEEDSLHEPGVWVARTPRFRAQRLTELCYHLDANSKHGTKANRVYGPPSDRLPSAEAQLLPPELYNPNFQEEEDEGDARGDAAAPAGGCCGIPGAGHPGRPLSPCAYPVPLGTRSPAAGKEKRPPRRCRVPGGEGAGSPRPEGMERLGEKASRLLEKFGRRKGESSRSGSDGTPGSGKGRPSGSGVPRKAGHRGATGEPGNEPLEPAREQGPQDAERNPRGSFEAQRCEGSFPGGPPPTRALPLPQSLAPDFRQETTAPALSPRSSFASSSASDASKPSSPGASLLLDGAGAGGAGGSRPCSNRTSGISMGYDQRHGSPLPAGPCLFGPPLAGGRHSYPPALGSPGALAGAGVGAAGPLERGGAQPGRHSVTGYGDCAAGTRYQDELTALLRLTTPPHSSPPALGSPGALAGAGVGAAGPLERRGAQPGRHSVTGYGDCAAGTRYQDELTALLRLTVGNGGREAGARRESSGIEPSGLEEPPGPFMPEAARTRMREPEAREDYFGTCIKCNKGIYGQSNACQALDSLYHTQCFVCCSCGRTLRCKAFYSVNGSVYCEEDYLFSGFQEAAEKCCVCGHLILEKILQAMGKSYHPGCFRCIVCNKCLDGIPFTVDFSNQVYCVTDYHKNYAPKCAACGQPILPSEGCEDIVRVISMDRDYHFECYHCEDCRMQLSDEEGCCCFPLDGHLLCHGCHMQRLSARQPPANYI</sequence>